<dbReference type="SUPFAM" id="SSF56112">
    <property type="entry name" value="Protein kinase-like (PK-like)"/>
    <property type="match status" value="1"/>
</dbReference>
<evidence type="ECO:0000259" key="2">
    <source>
        <dbReference type="PROSITE" id="PS50011"/>
    </source>
</evidence>
<dbReference type="InterPro" id="IPR011009">
    <property type="entry name" value="Kinase-like_dom_sf"/>
</dbReference>
<keyword evidence="1" id="KW-0175">Coiled coil</keyword>
<sequence>MTTILEVQDEIRKVQGELEELTKRLQEEVPEAERAQLWKEEELLWKEKELLWKEEEQLREKELLLMRSGQNSTALVPDRSGEWIKHMLMPGLTTLPQHDYDLANVLFPEKHGKLPVTRRLYHERLMQKPDVTESFLIEADDSAVPTLLTSVLRVSFGRVVSETYISARIVAFLEDIFELCRSYSPYRFTYQFFFNCNEPTAGSSTKERSRPDTLLTAYECTFLIGEDKLSSLSDAEGDLRAKVRPISTVFYGELQFILGYIAAGSAFQWLSIGKSGVVRRVGPTLDLSTDVDRCQYLLSIGYAYQLIKKMIDSVPEVPGHHAMFTVDIVGDRTLCFFPDRVRKSIKNFDSFCREMMTGLDVILRGYKAGERCPSLPQLMGKTSDDYISRTGTYTVEISPLGHAPILTSEQSIRMMAKNVCEALSVLHEAGLVHRDVRLPNVVQVSQEQFMLIDLETVAASPFRLPEGFEYLREWSIEMLEGSFYTPMSDMYQLGRLLEKEKDVHWMIEISESAVQFIRKLRSKKCTAAMALSDPWLSDPVL</sequence>
<proteinExistence type="predicted"/>
<evidence type="ECO:0000256" key="1">
    <source>
        <dbReference type="SAM" id="Coils"/>
    </source>
</evidence>
<keyword evidence="4" id="KW-1185">Reference proteome</keyword>
<feature type="coiled-coil region" evidence="1">
    <location>
        <begin position="4"/>
        <end position="35"/>
    </location>
</feature>
<protein>
    <recommendedName>
        <fullName evidence="2">Protein kinase domain-containing protein</fullName>
    </recommendedName>
</protein>
<feature type="domain" description="Protein kinase" evidence="2">
    <location>
        <begin position="264"/>
        <end position="541"/>
    </location>
</feature>
<reference evidence="3" key="1">
    <citation type="submission" date="2024-02" db="EMBL/GenBank/DDBJ databases">
        <authorList>
            <consortium name="ELIXIR-Norway"/>
            <consortium name="Elixir Norway"/>
        </authorList>
    </citation>
    <scope>NUCLEOTIDE SEQUENCE</scope>
</reference>
<accession>A0ABP0W6V2</accession>
<evidence type="ECO:0000313" key="4">
    <source>
        <dbReference type="Proteomes" id="UP001497444"/>
    </source>
</evidence>
<gene>
    <name evidence="3" type="ORF">CSSPJE1EN1_LOCUS6758</name>
</gene>
<organism evidence="3 4">
    <name type="scientific">Sphagnum jensenii</name>
    <dbReference type="NCBI Taxonomy" id="128206"/>
    <lineage>
        <taxon>Eukaryota</taxon>
        <taxon>Viridiplantae</taxon>
        <taxon>Streptophyta</taxon>
        <taxon>Embryophyta</taxon>
        <taxon>Bryophyta</taxon>
        <taxon>Sphagnophytina</taxon>
        <taxon>Sphagnopsida</taxon>
        <taxon>Sphagnales</taxon>
        <taxon>Sphagnaceae</taxon>
        <taxon>Sphagnum</taxon>
    </lineage>
</organism>
<evidence type="ECO:0000313" key="3">
    <source>
        <dbReference type="EMBL" id="CAK9261280.1"/>
    </source>
</evidence>
<name>A0ABP0W6V2_9BRYO</name>
<dbReference type="Proteomes" id="UP001497444">
    <property type="component" value="Chromosome 13"/>
</dbReference>
<dbReference type="Gene3D" id="1.10.510.10">
    <property type="entry name" value="Transferase(Phosphotransferase) domain 1"/>
    <property type="match status" value="1"/>
</dbReference>
<dbReference type="EMBL" id="OZ020108">
    <property type="protein sequence ID" value="CAK9261280.1"/>
    <property type="molecule type" value="Genomic_DNA"/>
</dbReference>
<dbReference type="InterPro" id="IPR000719">
    <property type="entry name" value="Prot_kinase_dom"/>
</dbReference>
<dbReference type="PROSITE" id="PS50011">
    <property type="entry name" value="PROTEIN_KINASE_DOM"/>
    <property type="match status" value="1"/>
</dbReference>